<organism evidence="2 3">
    <name type="scientific">Plasmodium reichenowi</name>
    <dbReference type="NCBI Taxonomy" id="5854"/>
    <lineage>
        <taxon>Eukaryota</taxon>
        <taxon>Sar</taxon>
        <taxon>Alveolata</taxon>
        <taxon>Apicomplexa</taxon>
        <taxon>Aconoidasida</taxon>
        <taxon>Haemosporida</taxon>
        <taxon>Plasmodiidae</taxon>
        <taxon>Plasmodium</taxon>
        <taxon>Plasmodium (Laverania)</taxon>
    </lineage>
</organism>
<feature type="transmembrane region" description="Helical" evidence="1">
    <location>
        <begin position="838"/>
        <end position="855"/>
    </location>
</feature>
<evidence type="ECO:0000313" key="3">
    <source>
        <dbReference type="Proteomes" id="UP000240500"/>
    </source>
</evidence>
<protein>
    <submittedName>
        <fullName evidence="2">Uncharacterized protein</fullName>
    </submittedName>
</protein>
<accession>A0A2P9DP66</accession>
<dbReference type="EMBL" id="LT969577">
    <property type="protein sequence ID" value="SOV82714.1"/>
    <property type="molecule type" value="Genomic_DNA"/>
</dbReference>
<dbReference type="OrthoDB" id="372506at2759"/>
<feature type="transmembrane region" description="Helical" evidence="1">
    <location>
        <begin position="1032"/>
        <end position="1056"/>
    </location>
</feature>
<dbReference type="Proteomes" id="UP000240500">
    <property type="component" value="Chromosome 14"/>
</dbReference>
<proteinExistence type="predicted"/>
<evidence type="ECO:0000313" key="2">
    <source>
        <dbReference type="EMBL" id="SOV82714.1"/>
    </source>
</evidence>
<feature type="transmembrane region" description="Helical" evidence="1">
    <location>
        <begin position="714"/>
        <end position="731"/>
    </location>
</feature>
<dbReference type="AlphaFoldDB" id="A0A2P9DP66"/>
<feature type="transmembrane region" description="Helical" evidence="1">
    <location>
        <begin position="752"/>
        <end position="775"/>
    </location>
</feature>
<gene>
    <name evidence="2" type="ORF">PRG01_1415200</name>
</gene>
<feature type="transmembrane region" description="Helical" evidence="1">
    <location>
        <begin position="655"/>
        <end position="674"/>
    </location>
</feature>
<feature type="transmembrane region" description="Helical" evidence="1">
    <location>
        <begin position="1062"/>
        <end position="1084"/>
    </location>
</feature>
<keyword evidence="1" id="KW-0812">Transmembrane</keyword>
<dbReference type="VEuPathDB" id="PlasmoDB:PRG01_1415200"/>
<sequence length="1114" mass="135887">MLRNVAKSSSDIPFEDDKLKNKNEIFKKRIHKEIKRLKESKVIDDINVYITFKESNDSNDDQNDSNNNYNGNNCGKYVHLLQTFDEKYFLEETFFVNNFIKHIIILKHNNNISDSYKEENVYISNELIKYYTYKNTTCPFYNIFEILNFENFFNSFKSFLNEINNILDIFEIFKKDFMKEQNIFYKEKYKIQEKKNVKENCYEEKDNMEYFTNIFFEIIYKDFISFLSKIQREIINNIYSSNEYENENFYKKFFIFFNKYYNINESIVYSFFIFHDYPFSKPLINFEHFPFSIFKKKRQQNLMGEKYNKKNILTTLLKEQKWMPKITLENLFEESKKLVDKLFFYYQYKIYLFYYYLNKHKIFEQFFQNNFRISIDNYNIIYLYIFRVDKKLISNKMKGKIIVPKKNYSNLLYSLNNCECINPNIVFYKFFYLYKKLKSKNYETHDQFSVLRAQRKKRYQYFMYLFFIIFIFFIPQIIKNIYIYNTDETETYINEPSHIQKLNKNVDNYVLFDGYVNLIRTSINYFDKKKDDYRYMDNSTFYGNIKNVKGNEQDLYREGAIYDNINNNNNMKNMNNMNNEENITNEKNEQNTNDALILKNNKSENDMISNIKKKKGEKHKNMFLIILSLFELLFFSLGIIYNLHLLRKKYDQSNFIVNICSSLLILYNPILFCSYKNNMIVISIGLLIWSINFMLLKKIFLCIVVYFLSIYFNIINIIYFFSFFFMYVYIKSRYIIKRGNQIKSQFKSKLRILKYAFIYLIIFMIISYVLIYIFFDKEKQNEDVFTNLFINPIKYWYHKYFLKVYFNNNNNNTNVHGHNMWAPMKFIINSNIYVNNYIIKYTPFFITFLFNYFFSINTIIKFYSSLMFSSIVFLFMSYTYFSCNYLLIFIIIILLLFINILGTSSVLLNILLSSYIIIANDHFHMYTFGLTILYFIFHIYLMYPSNNLFQNINYELKISSELIKNLYYFFLSNIIHLYEAHIKHIILSFVIIFYPSVLNNMSNEKTIRNIIQKKYIQKKIILCLYSHIHHDYFFIPLSCFSFCLFVMLGILKLYYSLAYIKIAVYIFQFFTISSLFTILMLFYIKRKSFRKLDFLSIPDSSSKRTFPLERSKKL</sequence>
<feature type="transmembrane region" description="Helical" evidence="1">
    <location>
        <begin position="887"/>
        <end position="911"/>
    </location>
</feature>
<feature type="transmembrane region" description="Helical" evidence="1">
    <location>
        <begin position="461"/>
        <end position="478"/>
    </location>
</feature>
<feature type="transmembrane region" description="Helical" evidence="1">
    <location>
        <begin position="622"/>
        <end position="643"/>
    </location>
</feature>
<feature type="transmembrane region" description="Helical" evidence="1">
    <location>
        <begin position="862"/>
        <end position="881"/>
    </location>
</feature>
<reference evidence="2 3" key="1">
    <citation type="submission" date="2016-09" db="EMBL/GenBank/DDBJ databases">
        <authorList>
            <consortium name="Pathogen Informatics"/>
        </authorList>
    </citation>
    <scope>NUCLEOTIDE SEQUENCE [LARGE SCALE GENOMIC DNA]</scope>
</reference>
<keyword evidence="1" id="KW-0472">Membrane</keyword>
<evidence type="ECO:0000256" key="1">
    <source>
        <dbReference type="SAM" id="Phobius"/>
    </source>
</evidence>
<keyword evidence="1" id="KW-1133">Transmembrane helix</keyword>
<feature type="transmembrane region" description="Helical" evidence="1">
    <location>
        <begin position="923"/>
        <end position="943"/>
    </location>
</feature>
<dbReference type="VEuPathDB" id="PlasmoDB:PRCDC_1414800"/>
<name>A0A2P9DP66_PLARE</name>